<feature type="compositionally biased region" description="Polar residues" evidence="1">
    <location>
        <begin position="148"/>
        <end position="163"/>
    </location>
</feature>
<proteinExistence type="predicted"/>
<feature type="region of interest" description="Disordered" evidence="1">
    <location>
        <begin position="146"/>
        <end position="177"/>
    </location>
</feature>
<evidence type="ECO:0000313" key="2">
    <source>
        <dbReference type="EMBL" id="THZ09881.1"/>
    </source>
</evidence>
<reference evidence="2 3" key="1">
    <citation type="submission" date="2018-10" db="EMBL/GenBank/DDBJ databases">
        <title>Fifty Aureobasidium pullulans genomes reveal a recombining polyextremotolerant generalist.</title>
        <authorList>
            <person name="Gostincar C."/>
            <person name="Turk M."/>
            <person name="Zajc J."/>
            <person name="Gunde-Cimerman N."/>
        </authorList>
    </citation>
    <scope>NUCLEOTIDE SEQUENCE [LARGE SCALE GENOMIC DNA]</scope>
    <source>
        <strain evidence="2 3">EXF-3863</strain>
    </source>
</reference>
<comment type="caution">
    <text evidence="2">The sequence shown here is derived from an EMBL/GenBank/DDBJ whole genome shotgun (WGS) entry which is preliminary data.</text>
</comment>
<evidence type="ECO:0000256" key="1">
    <source>
        <dbReference type="SAM" id="MobiDB-lite"/>
    </source>
</evidence>
<feature type="region of interest" description="Disordered" evidence="1">
    <location>
        <begin position="468"/>
        <end position="488"/>
    </location>
</feature>
<protein>
    <submittedName>
        <fullName evidence="2">Uncharacterized protein</fullName>
    </submittedName>
</protein>
<organism evidence="2 3">
    <name type="scientific">Aureobasidium pullulans</name>
    <name type="common">Black yeast</name>
    <name type="synonym">Pullularia pullulans</name>
    <dbReference type="NCBI Taxonomy" id="5580"/>
    <lineage>
        <taxon>Eukaryota</taxon>
        <taxon>Fungi</taxon>
        <taxon>Dikarya</taxon>
        <taxon>Ascomycota</taxon>
        <taxon>Pezizomycotina</taxon>
        <taxon>Dothideomycetes</taxon>
        <taxon>Dothideomycetidae</taxon>
        <taxon>Dothideales</taxon>
        <taxon>Saccotheciaceae</taxon>
        <taxon>Aureobasidium</taxon>
    </lineage>
</organism>
<dbReference type="Proteomes" id="UP000308005">
    <property type="component" value="Unassembled WGS sequence"/>
</dbReference>
<feature type="compositionally biased region" description="Polar residues" evidence="1">
    <location>
        <begin position="468"/>
        <end position="487"/>
    </location>
</feature>
<dbReference type="AlphaFoldDB" id="A0A4V4KH60"/>
<name>A0A4V4KH60_AURPU</name>
<accession>A0A4V4KH60</accession>
<sequence>MSSLELSAGALQLSLIDAYIIDLQDASAQVLGHITFIKPPRCCALLGGEIPLQIDQLPPDVTFDDVVSAFGQVAQASRFIISSWVSEDKTTLHARVSPDAWKSTRVDRYSGSWVHDVGDNQAISSIDRPQKIKIVHYDRREGLLVESPESTNPRSLGTTQTSIGRSSTRASSGVSSGTTGALPFLPFDRNQTVPNHDCASMFSIEARFEEYQTMSLHLMASLRLSATDVSTVLHLLAEQGLSWEQIWELPDLSSVILPGDIMIRHAIDALIQPSVSGAQNQLVPAHIMPRYLKELQTMDGMSAVRKSMANKYVVIFHVHRRAFHEASRALGQSYFVQFEENTHFCQDQVHILETQLAGLANCHVLSFTQMPTDEIVDTAINEILGLFDVPEARISRIKPVLLSRALFRADGLTDRLVLDSFATLMKAVLQKNRGSKVGINLELCSSPLPMREPNTYVVFTRQSSEESGALSNTSIPRQATSVFTSPESPIRDLQPQDKIIVVVEKLPDMGNFVFLTANVDRLTRRENEVEQILSKGKWFSTGFHNSRTEWVDVEENLEQVKEHLSLRRQRAFQSTHYSLSVYAMVRLLDTAEREFVPEIQIIRTRIKQMFADHYLDRILLCVRVSPNTKLSAQSDKNTSLIRQQKFLETMIPNELNRYTEILRASKVSASTSDFSSLLSKRLQEIDEPTLVLSVSADRMSRSVEDVAIFTDMSRSKNHVFASFIWDSDTPIDVDDPLKSQERSRGKSAKLPKIIPIVWSPCEDNMQQHVHRQFENAEQWVQAVSHTSFQGEAREVPAELATTTGKLLDRNHLTKWHEYLNENSPVDVTIVGNAYEHRVQCSCDGCAADCVCVCAKCEHERRCPCAVICSCPAICDCRCKICHKTETQISKTVSGNIKRIPENYTHLNRKCATDDCQNIAPANTQTGPLCKECFKKRMSAERVCWTIGCTNPAPFKGPTGKACVECAKTNPDPVSISLVSTVAMHKVFPFTSSLR</sequence>
<evidence type="ECO:0000313" key="3">
    <source>
        <dbReference type="Proteomes" id="UP000308005"/>
    </source>
</evidence>
<gene>
    <name evidence="2" type="ORF">D6C91_09857</name>
</gene>
<dbReference type="EMBL" id="QZBM01000894">
    <property type="protein sequence ID" value="THZ09881.1"/>
    <property type="molecule type" value="Genomic_DNA"/>
</dbReference>
<feature type="compositionally biased region" description="Low complexity" evidence="1">
    <location>
        <begin position="164"/>
        <end position="177"/>
    </location>
</feature>